<evidence type="ECO:0000313" key="2">
    <source>
        <dbReference type="Proteomes" id="UP000652477"/>
    </source>
</evidence>
<dbReference type="Proteomes" id="UP000652477">
    <property type="component" value="Unassembled WGS sequence"/>
</dbReference>
<dbReference type="AlphaFoldDB" id="A0A923RP93"/>
<organism evidence="1 2">
    <name type="scientific">Mediterraneibacter hominis</name>
    <dbReference type="NCBI Taxonomy" id="2763054"/>
    <lineage>
        <taxon>Bacteria</taxon>
        <taxon>Bacillati</taxon>
        <taxon>Bacillota</taxon>
        <taxon>Clostridia</taxon>
        <taxon>Lachnospirales</taxon>
        <taxon>Lachnospiraceae</taxon>
        <taxon>Mediterraneibacter</taxon>
    </lineage>
</organism>
<accession>A0A923RP93</accession>
<comment type="caution">
    <text evidence="1">The sequence shown here is derived from an EMBL/GenBank/DDBJ whole genome shotgun (WGS) entry which is preliminary data.</text>
</comment>
<evidence type="ECO:0000313" key="1">
    <source>
        <dbReference type="EMBL" id="MBC5688230.1"/>
    </source>
</evidence>
<proteinExistence type="predicted"/>
<dbReference type="RefSeq" id="WP_186874859.1">
    <property type="nucleotide sequence ID" value="NZ_JACOPF010000001.1"/>
</dbReference>
<gene>
    <name evidence="1" type="ORF">H8S37_04710</name>
</gene>
<sequence>MAFNSHVTICSNRDCNVRLLYDPDKDNTDKSNFCFKCGSPLIHTTITAEEMFLIRRVSEDREFIEAMIKLQKENIIEYKSRIAQWREDAKRAGCYGTEEQAKYVPQASNLPKCPYCNSTNIKKISATNRAASIIGFGILSKKIGKQWHCNNCKSDF</sequence>
<reference evidence="1" key="1">
    <citation type="submission" date="2020-08" db="EMBL/GenBank/DDBJ databases">
        <title>Genome public.</title>
        <authorList>
            <person name="Liu C."/>
            <person name="Sun Q."/>
        </authorList>
    </citation>
    <scope>NUCLEOTIDE SEQUENCE</scope>
    <source>
        <strain evidence="1">NSJ-55</strain>
    </source>
</reference>
<dbReference type="EMBL" id="JACOPF010000001">
    <property type="protein sequence ID" value="MBC5688230.1"/>
    <property type="molecule type" value="Genomic_DNA"/>
</dbReference>
<name>A0A923RP93_9FIRM</name>
<keyword evidence="2" id="KW-1185">Reference proteome</keyword>
<protein>
    <submittedName>
        <fullName evidence="1">Uncharacterized protein</fullName>
    </submittedName>
</protein>